<dbReference type="Gene3D" id="2.40.160.10">
    <property type="entry name" value="Porin"/>
    <property type="match status" value="1"/>
</dbReference>
<dbReference type="PANTHER" id="PTHR34501">
    <property type="entry name" value="PROTEIN YDDL-RELATED"/>
    <property type="match status" value="1"/>
</dbReference>
<dbReference type="InterPro" id="IPR033900">
    <property type="entry name" value="Gram_neg_porin_domain"/>
</dbReference>
<evidence type="ECO:0000256" key="10">
    <source>
        <dbReference type="ARBA" id="ARBA00023237"/>
    </source>
</evidence>
<feature type="domain" description="Porin" evidence="12">
    <location>
        <begin position="7"/>
        <end position="287"/>
    </location>
</feature>
<keyword evidence="9" id="KW-0472">Membrane</keyword>
<evidence type="ECO:0000256" key="6">
    <source>
        <dbReference type="ARBA" id="ARBA00022729"/>
    </source>
</evidence>
<keyword evidence="14" id="KW-1185">Reference proteome</keyword>
<evidence type="ECO:0000256" key="5">
    <source>
        <dbReference type="ARBA" id="ARBA00022692"/>
    </source>
</evidence>
<dbReference type="CDD" id="cd00342">
    <property type="entry name" value="gram_neg_porins"/>
    <property type="match status" value="1"/>
</dbReference>
<protein>
    <submittedName>
        <fullName evidence="13">Porin</fullName>
    </submittedName>
</protein>
<keyword evidence="8" id="KW-0626">Porin</keyword>
<evidence type="ECO:0000256" key="3">
    <source>
        <dbReference type="ARBA" id="ARBA00022448"/>
    </source>
</evidence>
<evidence type="ECO:0000256" key="9">
    <source>
        <dbReference type="ARBA" id="ARBA00023136"/>
    </source>
</evidence>
<evidence type="ECO:0000256" key="7">
    <source>
        <dbReference type="ARBA" id="ARBA00023065"/>
    </source>
</evidence>
<evidence type="ECO:0000259" key="12">
    <source>
        <dbReference type="Pfam" id="PF13609"/>
    </source>
</evidence>
<reference evidence="14" key="1">
    <citation type="journal article" date="2019" name="Int. J. Syst. Evol. Microbiol.">
        <title>The Global Catalogue of Microorganisms (GCM) 10K type strain sequencing project: providing services to taxonomists for standard genome sequencing and annotation.</title>
        <authorList>
            <consortium name="The Broad Institute Genomics Platform"/>
            <consortium name="The Broad Institute Genome Sequencing Center for Infectious Disease"/>
            <person name="Wu L."/>
            <person name="Ma J."/>
        </authorList>
    </citation>
    <scope>NUCLEOTIDE SEQUENCE [LARGE SCALE GENOMIC DNA]</scope>
    <source>
        <strain evidence="14">CGMCC 1.12371</strain>
    </source>
</reference>
<keyword evidence="3" id="KW-0813">Transport</keyword>
<dbReference type="InterPro" id="IPR023614">
    <property type="entry name" value="Porin_dom_sf"/>
</dbReference>
<keyword evidence="5" id="KW-0812">Transmembrane</keyword>
<comment type="subunit">
    <text evidence="2">Homotrimer.</text>
</comment>
<organism evidence="13 14">
    <name type="scientific">Hydrogenophaga atypica</name>
    <dbReference type="NCBI Taxonomy" id="249409"/>
    <lineage>
        <taxon>Bacteria</taxon>
        <taxon>Pseudomonadati</taxon>
        <taxon>Pseudomonadota</taxon>
        <taxon>Betaproteobacteria</taxon>
        <taxon>Burkholderiales</taxon>
        <taxon>Comamonadaceae</taxon>
        <taxon>Hydrogenophaga</taxon>
    </lineage>
</organism>
<keyword evidence="10" id="KW-0998">Cell outer membrane</keyword>
<comment type="caution">
    <text evidence="13">The sequence shown here is derived from an EMBL/GenBank/DDBJ whole genome shotgun (WGS) entry which is preliminary data.</text>
</comment>
<dbReference type="PRINTS" id="PR00184">
    <property type="entry name" value="NEISSPPORIN"/>
</dbReference>
<dbReference type="Pfam" id="PF13609">
    <property type="entry name" value="Porin_4"/>
    <property type="match status" value="1"/>
</dbReference>
<feature type="chain" id="PRO_5047501535" evidence="11">
    <location>
        <begin position="21"/>
        <end position="306"/>
    </location>
</feature>
<accession>A0ABW2QP69</accession>
<keyword evidence="7" id="KW-0406">Ion transport</keyword>
<dbReference type="PANTHER" id="PTHR34501:SF9">
    <property type="entry name" value="MAJOR OUTER MEMBRANE PROTEIN P.IA"/>
    <property type="match status" value="1"/>
</dbReference>
<dbReference type="SUPFAM" id="SSF56935">
    <property type="entry name" value="Porins"/>
    <property type="match status" value="1"/>
</dbReference>
<proteinExistence type="predicted"/>
<evidence type="ECO:0000313" key="13">
    <source>
        <dbReference type="EMBL" id="MFC7410909.1"/>
    </source>
</evidence>
<evidence type="ECO:0000256" key="4">
    <source>
        <dbReference type="ARBA" id="ARBA00022452"/>
    </source>
</evidence>
<evidence type="ECO:0000256" key="8">
    <source>
        <dbReference type="ARBA" id="ARBA00023114"/>
    </source>
</evidence>
<dbReference type="InterPro" id="IPR050298">
    <property type="entry name" value="Gram-neg_bact_OMP"/>
</dbReference>
<keyword evidence="6 11" id="KW-0732">Signal</keyword>
<name>A0ABW2QP69_9BURK</name>
<comment type="subcellular location">
    <subcellularLocation>
        <location evidence="1">Cell outer membrane</location>
        <topology evidence="1">Multi-pass membrane protein</topology>
    </subcellularLocation>
</comment>
<evidence type="ECO:0000256" key="2">
    <source>
        <dbReference type="ARBA" id="ARBA00011233"/>
    </source>
</evidence>
<dbReference type="RefSeq" id="WP_382226544.1">
    <property type="nucleotide sequence ID" value="NZ_JBHTCA010000021.1"/>
</dbReference>
<evidence type="ECO:0000256" key="1">
    <source>
        <dbReference type="ARBA" id="ARBA00004571"/>
    </source>
</evidence>
<evidence type="ECO:0000256" key="11">
    <source>
        <dbReference type="SAM" id="SignalP"/>
    </source>
</evidence>
<dbReference type="Proteomes" id="UP001596501">
    <property type="component" value="Unassembled WGS sequence"/>
</dbReference>
<dbReference type="EMBL" id="JBHTCA010000021">
    <property type="protein sequence ID" value="MFC7410909.1"/>
    <property type="molecule type" value="Genomic_DNA"/>
</dbReference>
<gene>
    <name evidence="13" type="ORF">ACFQPB_18780</name>
</gene>
<feature type="signal peptide" evidence="11">
    <location>
        <begin position="1"/>
        <end position="20"/>
    </location>
</feature>
<sequence length="306" mass="32776">MKHTAIALALLGLFASAAQAQSSVKLHGRLNLTLESQKVGDASRVNKMEDNSSRWGVKGSEDLGGGMRANFSLEQGFDATTGVATGFTRESYVELAAPWGAIRGGNWTPGSYYATADYVSMHNHDTGTSSDALYAFSTFPTARKVGYFTPEIAGFTAEISHAFESATEAKANDLSVNYNAGDLQLGAGYTKQADVSQVGLRALYSMGAFTVGGYLQRESVDGSANGKSRDIVRLAAMYTMGANEFHVNVGHSDRGGSFAQKASQYTLGFNHNLTKRTKLYTYYTAINSPGKANDFNAIAVGMRHNF</sequence>
<evidence type="ECO:0000313" key="14">
    <source>
        <dbReference type="Proteomes" id="UP001596501"/>
    </source>
</evidence>
<dbReference type="InterPro" id="IPR002299">
    <property type="entry name" value="Porin_Neis"/>
</dbReference>
<keyword evidence="4" id="KW-1134">Transmembrane beta strand</keyword>